<dbReference type="RefSeq" id="XP_006830941.1">
    <property type="nucleotide sequence ID" value="XM_006830878.1"/>
</dbReference>
<protein>
    <submittedName>
        <fullName evidence="2">WD repeat-containing protein KIAA1875 homolog</fullName>
    </submittedName>
</protein>
<organism evidence="1 2">
    <name type="scientific">Chrysochloris asiatica</name>
    <name type="common">Cape golden mole</name>
    <dbReference type="NCBI Taxonomy" id="185453"/>
    <lineage>
        <taxon>Eukaryota</taxon>
        <taxon>Metazoa</taxon>
        <taxon>Chordata</taxon>
        <taxon>Craniata</taxon>
        <taxon>Vertebrata</taxon>
        <taxon>Euteleostomi</taxon>
        <taxon>Mammalia</taxon>
        <taxon>Eutheria</taxon>
        <taxon>Afrotheria</taxon>
        <taxon>Chrysochloridae</taxon>
        <taxon>Chrysochlorinae</taxon>
        <taxon>Chrysochloris</taxon>
    </lineage>
</organism>
<dbReference type="PANTHER" id="PTHR45532">
    <property type="entry name" value="WD REPEAT-CONTAINING PROTEIN 97"/>
    <property type="match status" value="1"/>
</dbReference>
<dbReference type="Proteomes" id="UP000504623">
    <property type="component" value="Unplaced"/>
</dbReference>
<dbReference type="GeneID" id="102828561"/>
<gene>
    <name evidence="2" type="primary">KIAA1875</name>
</gene>
<accession>A0A9B0WDC4</accession>
<evidence type="ECO:0000313" key="1">
    <source>
        <dbReference type="Proteomes" id="UP000504623"/>
    </source>
</evidence>
<dbReference type="OrthoDB" id="6262491at2759"/>
<sequence length="795" mass="89404">MLKEDFEVLATRDQDLQRLRLGLVVPTARPPPSLKQRQEAFDNYLHLIYGPSLVGEPTGGVLQQWRGMAFTVERETWDTSALPTAVTSLQKGQAVPVAVAPKDLRSLGQHLVRPPQVALPILPTSRKVHSRASELLSQSSLSCTLGLSLDLQLPSERFWKGTRASLDPVSPDLPETIPLKRHPKLLSNLTGFFPATIKSPNQYCRQPGLRPIPFPGFVPNSVVLQHLWLPTEMGGLGSLALLTPHQDRPKPSDESRRHLATWQQTLLRWLGRKSCEELDNEEEKELDWASTSTLTSLRSEEELQPLALESEVLSSEMQGRSYADDSSEMEEPSGIHRSLHWEERYAHLPRFLQDFVSQNWFKKLFPIFTLEAYPEMSTVEGLASLLVDMLEEASWGDGVDILTALMTLLPDVSDDLRSRLRGSLVRLLNLDPPPSLQDFTQKQFVLLALQLLLACSLESRDVVLELMSYSLYSPADCQPELKKLLSALGLQDPMGILFKKMMTWAQGSELNSKALLRSRCSQKLEDMMQNLQMELRQFAAKFPDKLPNASEPWKLVLPKMSLPQASQPVRPAPHIVWMPSHDSEMSSSTGETLSPTPEVHLLEPSSAGLDLDAQESESELTQAQLCAWRTRRSLSVSLQAFACSSGSVTPQGQLTPLEQTEWSRLQLLDLVSIDALNYFCEQQLGQNDILLSEETEPQPPSSHMPNTVVRQPLNRKYQPILRLQETRIQTARVNLKGRKLPRLHAGGPLRLLKLPLPRVEPQPFPPDWPRPARPLPPLLLQATLQRYFLPEEAKP</sequence>
<keyword evidence="1" id="KW-1185">Reference proteome</keyword>
<proteinExistence type="predicted"/>
<dbReference type="PANTHER" id="PTHR45532:SF1">
    <property type="entry name" value="WD REPEAT-CONTAINING PROTEIN 97"/>
    <property type="match status" value="1"/>
</dbReference>
<reference evidence="2" key="1">
    <citation type="submission" date="2025-08" db="UniProtKB">
        <authorList>
            <consortium name="RefSeq"/>
        </authorList>
    </citation>
    <scope>IDENTIFICATION</scope>
    <source>
        <tissue evidence="2">Spleen</tissue>
    </source>
</reference>
<evidence type="ECO:0000313" key="2">
    <source>
        <dbReference type="RefSeq" id="XP_006830941.1"/>
    </source>
</evidence>
<name>A0A9B0WDC4_CHRAS</name>
<dbReference type="CTD" id="102877173"/>
<dbReference type="AlphaFoldDB" id="A0A9B0WDC4"/>